<organism evidence="2 3">
    <name type="scientific">Kitasatospora kazusensis</name>
    <dbReference type="NCBI Taxonomy" id="407974"/>
    <lineage>
        <taxon>Bacteria</taxon>
        <taxon>Bacillati</taxon>
        <taxon>Actinomycetota</taxon>
        <taxon>Actinomycetes</taxon>
        <taxon>Kitasatosporales</taxon>
        <taxon>Streptomycetaceae</taxon>
        <taxon>Kitasatospora</taxon>
    </lineage>
</organism>
<protein>
    <submittedName>
        <fullName evidence="2">Uncharacterized protein</fullName>
    </submittedName>
</protein>
<name>A0ABN3A2L5_9ACTN</name>
<dbReference type="Proteomes" id="UP001422759">
    <property type="component" value="Unassembled WGS sequence"/>
</dbReference>
<evidence type="ECO:0000313" key="2">
    <source>
        <dbReference type="EMBL" id="GAA2152552.1"/>
    </source>
</evidence>
<evidence type="ECO:0000256" key="1">
    <source>
        <dbReference type="SAM" id="MobiDB-lite"/>
    </source>
</evidence>
<dbReference type="EMBL" id="BAAANT010000035">
    <property type="protein sequence ID" value="GAA2152552.1"/>
    <property type="molecule type" value="Genomic_DNA"/>
</dbReference>
<sequence length="83" mass="8222">MAAQTASDEGDRCEHVAGVVARGAGEVAASAEVTGEGHFLDSPGGWDGGWDGGRDGGRDGVWQKARGGGIRARAGGAGGELRT</sequence>
<gene>
    <name evidence="2" type="ORF">GCM10009760_49270</name>
</gene>
<proteinExistence type="predicted"/>
<feature type="compositionally biased region" description="Gly residues" evidence="1">
    <location>
        <begin position="66"/>
        <end position="83"/>
    </location>
</feature>
<evidence type="ECO:0000313" key="3">
    <source>
        <dbReference type="Proteomes" id="UP001422759"/>
    </source>
</evidence>
<comment type="caution">
    <text evidence="2">The sequence shown here is derived from an EMBL/GenBank/DDBJ whole genome shotgun (WGS) entry which is preliminary data.</text>
</comment>
<feature type="region of interest" description="Disordered" evidence="1">
    <location>
        <begin position="36"/>
        <end position="83"/>
    </location>
</feature>
<reference evidence="2 3" key="1">
    <citation type="journal article" date="2019" name="Int. J. Syst. Evol. Microbiol.">
        <title>The Global Catalogue of Microorganisms (GCM) 10K type strain sequencing project: providing services to taxonomists for standard genome sequencing and annotation.</title>
        <authorList>
            <consortium name="The Broad Institute Genomics Platform"/>
            <consortium name="The Broad Institute Genome Sequencing Center for Infectious Disease"/>
            <person name="Wu L."/>
            <person name="Ma J."/>
        </authorList>
    </citation>
    <scope>NUCLEOTIDE SEQUENCE [LARGE SCALE GENOMIC DNA]</scope>
    <source>
        <strain evidence="2 3">JCM 14560</strain>
    </source>
</reference>
<keyword evidence="3" id="KW-1185">Reference proteome</keyword>
<accession>A0ABN3A2L5</accession>